<comment type="similarity">
    <text evidence="1">Belongs to the HesA/MoeB/ThiF family.</text>
</comment>
<proteinExistence type="inferred from homology"/>
<keyword evidence="2" id="KW-0472">Membrane</keyword>
<dbReference type="CDD" id="cd00757">
    <property type="entry name" value="ThiF_MoeB_HesA_family"/>
    <property type="match status" value="1"/>
</dbReference>
<dbReference type="PANTHER" id="PTHR10953:SF102">
    <property type="entry name" value="ADENYLYLTRANSFERASE AND SULFURTRANSFERASE MOCS3"/>
    <property type="match status" value="1"/>
</dbReference>
<dbReference type="GO" id="GO:0016779">
    <property type="term" value="F:nucleotidyltransferase activity"/>
    <property type="evidence" value="ECO:0007669"/>
    <property type="project" value="TreeGrafter"/>
</dbReference>
<keyword evidence="2" id="KW-1133">Transmembrane helix</keyword>
<reference evidence="4" key="1">
    <citation type="journal article" date="2015" name="PeerJ">
        <title>First genomic representation of candidate bacterial phylum KSB3 points to enhanced environmental sensing as a trigger of wastewater bulking.</title>
        <authorList>
            <person name="Sekiguchi Y."/>
            <person name="Ohashi A."/>
            <person name="Parks D.H."/>
            <person name="Yamauchi T."/>
            <person name="Tyson G.W."/>
            <person name="Hugenholtz P."/>
        </authorList>
    </citation>
    <scope>NUCLEOTIDE SEQUENCE [LARGE SCALE GENOMIC DNA]</scope>
</reference>
<feature type="transmembrane region" description="Helical" evidence="2">
    <location>
        <begin position="22"/>
        <end position="44"/>
    </location>
</feature>
<dbReference type="eggNOG" id="COG0476">
    <property type="taxonomic scope" value="Bacteria"/>
</dbReference>
<organism evidence="4">
    <name type="scientific">Vecturithrix granuli</name>
    <dbReference type="NCBI Taxonomy" id="1499967"/>
    <lineage>
        <taxon>Bacteria</taxon>
        <taxon>Candidatus Moduliflexota</taxon>
        <taxon>Candidatus Vecturitrichia</taxon>
        <taxon>Candidatus Vecturitrichales</taxon>
        <taxon>Candidatus Vecturitrichaceae</taxon>
        <taxon>Candidatus Vecturithrix</taxon>
    </lineage>
</organism>
<dbReference type="STRING" id="1499967.U27_04705"/>
<dbReference type="FunFam" id="3.40.50.720:FF:000080">
    <property type="entry name" value="Thiazole biosynthesis adenylyltransferase ThiF"/>
    <property type="match status" value="1"/>
</dbReference>
<accession>A0A081BZI3</accession>
<dbReference type="PANTHER" id="PTHR10953">
    <property type="entry name" value="UBIQUITIN-ACTIVATING ENZYME E1"/>
    <property type="match status" value="1"/>
</dbReference>
<dbReference type="InterPro" id="IPR000594">
    <property type="entry name" value="ThiF_NAD_FAD-bd"/>
</dbReference>
<dbReference type="InterPro" id="IPR035985">
    <property type="entry name" value="Ubiquitin-activating_enz"/>
</dbReference>
<name>A0A081BZI3_VECG1</name>
<evidence type="ECO:0000259" key="3">
    <source>
        <dbReference type="Pfam" id="PF00899"/>
    </source>
</evidence>
<dbReference type="EMBL" id="DF820466">
    <property type="protein sequence ID" value="GAK57738.1"/>
    <property type="molecule type" value="Genomic_DNA"/>
</dbReference>
<dbReference type="Gene3D" id="3.40.50.720">
    <property type="entry name" value="NAD(P)-binding Rossmann-like Domain"/>
    <property type="match status" value="1"/>
</dbReference>
<dbReference type="SUPFAM" id="SSF69572">
    <property type="entry name" value="Activating enzymes of the ubiquitin-like proteins"/>
    <property type="match status" value="1"/>
</dbReference>
<evidence type="ECO:0000256" key="1">
    <source>
        <dbReference type="ARBA" id="ARBA00009919"/>
    </source>
</evidence>
<sequence length="267" mass="29454">MFERYARQLLFGGIGVEGQKKLSASCAVIIGCGALGTVIATSLARSGVGKIRIIDRDFIEFHNLQRQILFTEEDVVQQIPKAVAAERHLKRVNSSIEIEGVVADVNFTNIERLVQDADVILDGLDNFETRFLINDVSLKLHIPWVYGAAISSTGMSRTILPGETSCFRCLLDTPPGRGQVETCDTVGVLNPAPMIIGSFEAVEAMKILVGSGEINRDFLIIDFWEGTFEKLTISHDRNCPVMNRWRADCMQNISAHEPSNDANITNT</sequence>
<dbReference type="GO" id="GO:0008641">
    <property type="term" value="F:ubiquitin-like modifier activating enzyme activity"/>
    <property type="evidence" value="ECO:0007669"/>
    <property type="project" value="InterPro"/>
</dbReference>
<dbReference type="GO" id="GO:0005829">
    <property type="term" value="C:cytosol"/>
    <property type="evidence" value="ECO:0007669"/>
    <property type="project" value="TreeGrafter"/>
</dbReference>
<dbReference type="GO" id="GO:0004792">
    <property type="term" value="F:thiosulfate-cyanide sulfurtransferase activity"/>
    <property type="evidence" value="ECO:0007669"/>
    <property type="project" value="TreeGrafter"/>
</dbReference>
<dbReference type="GO" id="GO:0008146">
    <property type="term" value="F:sulfotransferase activity"/>
    <property type="evidence" value="ECO:0007669"/>
    <property type="project" value="TreeGrafter"/>
</dbReference>
<dbReference type="HOGENOM" id="CLU_013325_10_1_0"/>
<dbReference type="PROSITE" id="PS51257">
    <property type="entry name" value="PROKAR_LIPOPROTEIN"/>
    <property type="match status" value="1"/>
</dbReference>
<evidence type="ECO:0000313" key="4">
    <source>
        <dbReference type="EMBL" id="GAK57738.1"/>
    </source>
</evidence>
<keyword evidence="5" id="KW-1185">Reference proteome</keyword>
<dbReference type="InterPro" id="IPR045886">
    <property type="entry name" value="ThiF/MoeB/HesA"/>
</dbReference>
<dbReference type="AlphaFoldDB" id="A0A081BZI3"/>
<protein>
    <submittedName>
        <fullName evidence="4">UBA/THIF-type NAD/FAD-binding protein</fullName>
    </submittedName>
</protein>
<dbReference type="Pfam" id="PF00899">
    <property type="entry name" value="ThiF"/>
    <property type="match status" value="1"/>
</dbReference>
<evidence type="ECO:0000313" key="5">
    <source>
        <dbReference type="Proteomes" id="UP000030661"/>
    </source>
</evidence>
<keyword evidence="2" id="KW-0812">Transmembrane</keyword>
<gene>
    <name evidence="4" type="ORF">U27_04705</name>
</gene>
<dbReference type="Proteomes" id="UP000030661">
    <property type="component" value="Unassembled WGS sequence"/>
</dbReference>
<evidence type="ECO:0000256" key="2">
    <source>
        <dbReference type="SAM" id="Phobius"/>
    </source>
</evidence>
<feature type="domain" description="THIF-type NAD/FAD binding fold" evidence="3">
    <location>
        <begin position="5"/>
        <end position="241"/>
    </location>
</feature>